<dbReference type="AlphaFoldDB" id="A0A6J4JV56"/>
<gene>
    <name evidence="2" type="ORF">AVDCRST_MAG41-4173</name>
</gene>
<feature type="compositionally biased region" description="Basic and acidic residues" evidence="1">
    <location>
        <begin position="186"/>
        <end position="208"/>
    </location>
</feature>
<feature type="compositionally biased region" description="Low complexity" evidence="1">
    <location>
        <begin position="108"/>
        <end position="118"/>
    </location>
</feature>
<feature type="non-terminal residue" evidence="2">
    <location>
        <position position="1"/>
    </location>
</feature>
<dbReference type="GO" id="GO:0016853">
    <property type="term" value="F:isomerase activity"/>
    <property type="evidence" value="ECO:0007669"/>
    <property type="project" value="UniProtKB-KW"/>
</dbReference>
<accession>A0A6J4JV56</accession>
<feature type="compositionally biased region" description="Gly residues" evidence="1">
    <location>
        <begin position="161"/>
        <end position="170"/>
    </location>
</feature>
<organism evidence="2">
    <name type="scientific">uncultured Mycobacteriales bacterium</name>
    <dbReference type="NCBI Taxonomy" id="581187"/>
    <lineage>
        <taxon>Bacteria</taxon>
        <taxon>Bacillati</taxon>
        <taxon>Actinomycetota</taxon>
        <taxon>Actinomycetes</taxon>
        <taxon>Mycobacteriales</taxon>
        <taxon>environmental samples</taxon>
    </lineage>
</organism>
<feature type="non-terminal residue" evidence="2">
    <location>
        <position position="268"/>
    </location>
</feature>
<dbReference type="EMBL" id="CADCTP010000398">
    <property type="protein sequence ID" value="CAA9288167.1"/>
    <property type="molecule type" value="Genomic_DNA"/>
</dbReference>
<name>A0A6J4JV56_9ACTN</name>
<feature type="compositionally biased region" description="Gly residues" evidence="1">
    <location>
        <begin position="119"/>
        <end position="131"/>
    </location>
</feature>
<sequence>EALLSGTAVARHHPAGEVRLRRTGRLRRDRAAGPRRRPLRRPAAGAARRGPGRRGAADGVPGDRPLHRPLRRRPAPGRHRPAALPAQRHRRARRRGRAHPGQLGDVQPAAAAVHPAAPAGGGPGGAAGGAGRAERARRRGGRVAGPGADQPVRGLHAQPAGPGGRAGRGGRPALRSRLGPGGRGPLPHEHRGGRPGEGDHRRRVADRPRARRRLQPAAARHRPPRLPGRVRGPAGDRLRRLADPGVPAARRPRDCPPRHHPLPAPAPV</sequence>
<feature type="compositionally biased region" description="Basic residues" evidence="1">
    <location>
        <begin position="209"/>
        <end position="224"/>
    </location>
</feature>
<reference evidence="2" key="1">
    <citation type="submission" date="2020-02" db="EMBL/GenBank/DDBJ databases">
        <authorList>
            <person name="Meier V. D."/>
        </authorList>
    </citation>
    <scope>NUCLEOTIDE SEQUENCE</scope>
    <source>
        <strain evidence="2">AVDCRST_MAG41</strain>
    </source>
</reference>
<feature type="region of interest" description="Disordered" evidence="1">
    <location>
        <begin position="1"/>
        <end position="268"/>
    </location>
</feature>
<dbReference type="EC" id="5.3.99.-" evidence="2"/>
<protein>
    <submittedName>
        <fullName evidence="2">Inosose isomerase</fullName>
        <ecNumber evidence="2">5.3.99.-</ecNumber>
    </submittedName>
</protein>
<feature type="compositionally biased region" description="Basic residues" evidence="1">
    <location>
        <begin position="21"/>
        <end position="40"/>
    </location>
</feature>
<proteinExistence type="predicted"/>
<keyword evidence="2" id="KW-0413">Isomerase</keyword>
<evidence type="ECO:0000313" key="2">
    <source>
        <dbReference type="EMBL" id="CAA9288167.1"/>
    </source>
</evidence>
<evidence type="ECO:0000256" key="1">
    <source>
        <dbReference type="SAM" id="MobiDB-lite"/>
    </source>
</evidence>
<feature type="compositionally biased region" description="Basic residues" evidence="1">
    <location>
        <begin position="67"/>
        <end position="98"/>
    </location>
</feature>